<feature type="region of interest" description="Disordered" evidence="4">
    <location>
        <begin position="1070"/>
        <end position="1094"/>
    </location>
</feature>
<gene>
    <name evidence="10" type="ORF">ISN45_At02g008710</name>
</gene>
<feature type="compositionally biased region" description="Polar residues" evidence="4">
    <location>
        <begin position="1072"/>
        <end position="1088"/>
    </location>
</feature>
<dbReference type="InterPro" id="IPR025312">
    <property type="entry name" value="DUF4216"/>
</dbReference>
<feature type="coiled-coil region" evidence="3">
    <location>
        <begin position="1116"/>
        <end position="1143"/>
    </location>
</feature>
<evidence type="ECO:0000313" key="10">
    <source>
        <dbReference type="EMBL" id="KAG7636233.1"/>
    </source>
</evidence>
<dbReference type="InterPro" id="IPR055377">
    <property type="entry name" value="GH3_M"/>
</dbReference>
<dbReference type="Pfam" id="PF03004">
    <property type="entry name" value="Transposase_24"/>
    <property type="match status" value="1"/>
</dbReference>
<dbReference type="InterPro" id="IPR004242">
    <property type="entry name" value="Transposase_21"/>
</dbReference>
<sequence length="2051" mass="231053">MVAKDWVHLGRADPAYERGAIKFVRDVAAALGDDMIACPCIDCRNIDRHSGCVVVDHLVTRGMDEAYKRRCDWYHHGELVSGGESESKVSQWNDEVVELYQAAEYLDEEFDAMVQLGEIAERDDKKEDELLAKLADAETPLYPSCVNHSKLSAIVSLFRLMTKNGWSDKSFNDLLETLPEMLPEDNVLHTSLYEVKKFLKSFDMGYQKIHACVNDCCLFRKKYKKLQNYPKCNASRWKINMHTGEVKKGVPQKVLRYFPIIPRLKRMFRSEEMARDLRWHFHNKSTDGKLRHPVDSVTWYQMNAKYPLFASEERNLRLGLSIDGFNPFNMKNTRKRKQPESVKSGSDSDDLSSDSEEDEEEEAEDLPVRHNLDVMHVERNVAASIVSTLLHCGKSKDGLNARKDLEVLGIRKDLHPQTKGKRTYLPAALWSLSKSEKKLFCKRLFDFKGPDGYCSDIARGVSLEDFHLGREARLGGPVHFRWMYPFERYMKVLKDFVRNTARPEECIAECYLAEECIQFCSEFLKKTTKVQEKADRNTEYENNSILGGRPISAGTFISLTEVERKIAHLAVIQNMAVVEPYVESSAKDKEQVVDLVQYYGCITDIILLDYNVFYVPLFRCNWAVKGNGAKEEEGFTLVNLNHSQVSFLRDPYIMASQAKQVFFLREDNSSSWHVAMRGPSRRFREKESDDVTLDIGPLPTTVDIDVDLEVAENERSDCEGIYKKKRGRQPKKAAAKKCNDEVEYVGTIKPTAVEQTVVPAENIEEVEDIDGETEKEVEDINGETEKEAEDINGETEKEADEDINGETENEAEDINGETENEAEVQAAEEPEGELGLSGDEDVVQPKTKRQRGPTRMKDIAKDPNARVRVEYTMMGEPIGKGSIKLASYAGALVREHVPITIDRWTKIGEEIRTLLWKSVQARFELDEEYQKVAVLKQMGCLWRSWKSRQVTKFREAKTNQQRMNLRPKNISPFEWRKFVKSKTSPEFKVISDSYKERRRNQIPHTCSRSGMVRLAEDMKTGSADPTEVKRLKVWVKSRTKKYGTPVNTNAAEKIVSDGTEIGLKKAAEIVSSGPQSNGTNEAQDSLSQLLGPDNPGRLRAMGRNMNKTKLACFQVKSKCMAEMQQKQDQLQQKVNELQERQSAEVGETSAARSVNQGSQPKCILMDWAGTDATVVEGCIISSDPDEIVNGSRLGPTDVKVLIDTAIVPEAYLWRPAVNMEIMEKAVGQMIAWPVAMCVSLEEKLNPEDIAQGPRPTYGNKCKLLDFSSNDVIFAEGRWQTKDQSALVNGLPLGPAAVKSFVAWPAHKVSYENTTDSAVQKAPLQSSQSTYPTASTSKGKSAAASQQNGATEKSLGEKQQNGATKGKSGHNSSIQVSAAKGSESAGTIAKSLGEKQPTVVPKSPVKKTQLASQTPLRRSPRQKTSEGLKANQKCKLMDISGKKRVVGAGRVHSIDPDQKLKHMAVDSNLSSPLGPPACEKDAKALRFIEEMTRNADTVQENLLAEILARNADTEYLRRFNLCGATDRDTFKTKIPVITYEDLQPEIQRIADGDRSPILSAHPISEFLTSSGTSAGERKLMPTIKEELDRRQLLYSLLMPVMNLYVPGLDKGKGMYFLFVKSETKTPGGLPARPVLTSYYKSEHFRSRPYDPYNVYTSPNEAILCPDSFQSMYTQMLCGLLDRLSVLRVGAVFASGLLRAIRFLQLHWSRFAHDIELGCLDSEITDPSIRQCMSGVLKPDPVLAEFIRRECKSDNWEKIITRIWPNTKYLDVIVTGAMAQYIPTLEYYSGGLPMACTMYASSECYFGLNLNPMSKPSEVSYTIMPNMAYFEFIPLGGTKAVELVDVKIGKEYELVVTTYAGLCRYRVGDILRVTGFHNSAPQFHFVRRKNVLLSIDSDKTDESELQKAVENASSILHEECGSRVAEYTSYADTSTIPGHYVLYWELLVRDGARQPSHETLTRCCLEMEESLNSVYRQSRVADNSVGPLEIRVVRNGTFEELMDYAISRGASINQYKVPRCVNFTPIVELLDSRVVSAHFSPSLPHWTPERRRR</sequence>
<feature type="compositionally biased region" description="Polar residues" evidence="4">
    <location>
        <begin position="1345"/>
        <end position="1375"/>
    </location>
</feature>
<dbReference type="Pfam" id="PF02992">
    <property type="entry name" value="Transposase_21"/>
    <property type="match status" value="1"/>
</dbReference>
<dbReference type="InterPro" id="IPR055378">
    <property type="entry name" value="GH3_C"/>
</dbReference>
<dbReference type="InterPro" id="IPR025452">
    <property type="entry name" value="DUF4218"/>
</dbReference>
<evidence type="ECO:0000259" key="8">
    <source>
        <dbReference type="Pfam" id="PF23571"/>
    </source>
</evidence>
<feature type="domain" description="GH3 middle" evidence="8">
    <location>
        <begin position="1819"/>
        <end position="1886"/>
    </location>
</feature>
<feature type="compositionally biased region" description="Acidic residues" evidence="4">
    <location>
        <begin position="765"/>
        <end position="842"/>
    </location>
</feature>
<dbReference type="Pfam" id="PF03321">
    <property type="entry name" value="GH3"/>
    <property type="match status" value="1"/>
</dbReference>
<feature type="compositionally biased region" description="Polar residues" evidence="4">
    <location>
        <begin position="1315"/>
        <end position="1331"/>
    </location>
</feature>
<dbReference type="InterPro" id="IPR029480">
    <property type="entry name" value="Transpos_assoc"/>
</dbReference>
<feature type="domain" description="GH3 C-terminal" evidence="9">
    <location>
        <begin position="1902"/>
        <end position="2021"/>
    </location>
</feature>
<evidence type="ECO:0000256" key="1">
    <source>
        <dbReference type="ARBA" id="ARBA00008068"/>
    </source>
</evidence>
<feature type="region of interest" description="Disordered" evidence="4">
    <location>
        <begin position="765"/>
        <end position="855"/>
    </location>
</feature>
<feature type="compositionally biased region" description="Low complexity" evidence="4">
    <location>
        <begin position="1332"/>
        <end position="1344"/>
    </location>
</feature>
<reference evidence="10 11" key="1">
    <citation type="submission" date="2020-12" db="EMBL/GenBank/DDBJ databases">
        <title>Concerted genomic and epigenomic changes stabilize Arabidopsis allopolyploids.</title>
        <authorList>
            <person name="Chen Z."/>
        </authorList>
    </citation>
    <scope>NUCLEOTIDE SEQUENCE [LARGE SCALE GENOMIC DNA]</scope>
    <source>
        <strain evidence="10">Allo738</strain>
        <tissue evidence="10">Leaf</tissue>
    </source>
</reference>
<dbReference type="InterPro" id="IPR004993">
    <property type="entry name" value="GH3"/>
</dbReference>
<evidence type="ECO:0000259" key="6">
    <source>
        <dbReference type="Pfam" id="PF13960"/>
    </source>
</evidence>
<proteinExistence type="inferred from homology"/>
<comment type="similarity">
    <text evidence="1">Belongs to the IAA-amido conjugating enzyme family.</text>
</comment>
<dbReference type="Pfam" id="PF13963">
    <property type="entry name" value="Transpos_assoc"/>
    <property type="match status" value="1"/>
</dbReference>
<dbReference type="Pfam" id="PF23571">
    <property type="entry name" value="GH3_M"/>
    <property type="match status" value="1"/>
</dbReference>
<accession>A0A8T2FPR6</accession>
<dbReference type="Pfam" id="PF13952">
    <property type="entry name" value="DUF4216"/>
    <property type="match status" value="1"/>
</dbReference>
<feature type="domain" description="Transposase-associated" evidence="7">
    <location>
        <begin position="4"/>
        <end position="78"/>
    </location>
</feature>
<evidence type="ECO:0000313" key="11">
    <source>
        <dbReference type="Proteomes" id="UP000694240"/>
    </source>
</evidence>
<evidence type="ECO:0000256" key="3">
    <source>
        <dbReference type="SAM" id="Coils"/>
    </source>
</evidence>
<dbReference type="GO" id="GO:0005737">
    <property type="term" value="C:cytoplasm"/>
    <property type="evidence" value="ECO:0007669"/>
    <property type="project" value="TreeGrafter"/>
</dbReference>
<dbReference type="EMBL" id="JAEFBK010000002">
    <property type="protein sequence ID" value="KAG7636233.1"/>
    <property type="molecule type" value="Genomic_DNA"/>
</dbReference>
<dbReference type="Pfam" id="PF23572">
    <property type="entry name" value="GH3_C"/>
    <property type="match status" value="1"/>
</dbReference>
<feature type="compositionally biased region" description="Acidic residues" evidence="4">
    <location>
        <begin position="347"/>
        <end position="365"/>
    </location>
</feature>
<name>A0A8T2FPR6_9BRAS</name>
<evidence type="ECO:0000256" key="4">
    <source>
        <dbReference type="SAM" id="MobiDB-lite"/>
    </source>
</evidence>
<feature type="domain" description="DUF4216" evidence="5">
    <location>
        <begin position="608"/>
        <end position="674"/>
    </location>
</feature>
<dbReference type="PANTHER" id="PTHR31901:SF96">
    <property type="entry name" value="INDOLE-3-ACETIC ACID-AMIDO SYNTHETASE GH3.1-RELATED"/>
    <property type="match status" value="1"/>
</dbReference>
<dbReference type="Proteomes" id="UP000694240">
    <property type="component" value="Chromosome 2"/>
</dbReference>
<protein>
    <submittedName>
        <fullName evidence="10">Transposase Tnp1/En/Spm-like</fullName>
    </submittedName>
</protein>
<evidence type="ECO:0000259" key="5">
    <source>
        <dbReference type="Pfam" id="PF13952"/>
    </source>
</evidence>
<organism evidence="10 11">
    <name type="scientific">Arabidopsis thaliana x Arabidopsis arenosa</name>
    <dbReference type="NCBI Taxonomy" id="1240361"/>
    <lineage>
        <taxon>Eukaryota</taxon>
        <taxon>Viridiplantae</taxon>
        <taxon>Streptophyta</taxon>
        <taxon>Embryophyta</taxon>
        <taxon>Tracheophyta</taxon>
        <taxon>Spermatophyta</taxon>
        <taxon>Magnoliopsida</taxon>
        <taxon>eudicotyledons</taxon>
        <taxon>Gunneridae</taxon>
        <taxon>Pentapetalae</taxon>
        <taxon>rosids</taxon>
        <taxon>malvids</taxon>
        <taxon>Brassicales</taxon>
        <taxon>Brassicaceae</taxon>
        <taxon>Camelineae</taxon>
        <taxon>Arabidopsis</taxon>
    </lineage>
</organism>
<evidence type="ECO:0000256" key="2">
    <source>
        <dbReference type="ARBA" id="ARBA00022598"/>
    </source>
</evidence>
<comment type="caution">
    <text evidence="10">The sequence shown here is derived from an EMBL/GenBank/DDBJ whole genome shotgun (WGS) entry which is preliminary data.</text>
</comment>
<keyword evidence="2" id="KW-0436">Ligase</keyword>
<feature type="domain" description="DUF4218" evidence="6">
    <location>
        <begin position="466"/>
        <end position="537"/>
    </location>
</feature>
<dbReference type="Pfam" id="PF13960">
    <property type="entry name" value="DUF4218"/>
    <property type="match status" value="1"/>
</dbReference>
<dbReference type="PANTHER" id="PTHR31901">
    <property type="entry name" value="GH3 DOMAIN-CONTAINING PROTEIN"/>
    <property type="match status" value="1"/>
</dbReference>
<keyword evidence="3" id="KW-0175">Coiled coil</keyword>
<feature type="region of interest" description="Disordered" evidence="4">
    <location>
        <begin position="328"/>
        <end position="370"/>
    </location>
</feature>
<dbReference type="GO" id="GO:0016881">
    <property type="term" value="F:acid-amino acid ligase activity"/>
    <property type="evidence" value="ECO:0007669"/>
    <property type="project" value="TreeGrafter"/>
</dbReference>
<dbReference type="InterPro" id="IPR004252">
    <property type="entry name" value="Probable_transposase_24"/>
</dbReference>
<keyword evidence="11" id="KW-1185">Reference proteome</keyword>
<evidence type="ECO:0000259" key="7">
    <source>
        <dbReference type="Pfam" id="PF13963"/>
    </source>
</evidence>
<feature type="region of interest" description="Disordered" evidence="4">
    <location>
        <begin position="1315"/>
        <end position="1429"/>
    </location>
</feature>
<evidence type="ECO:0000259" key="9">
    <source>
        <dbReference type="Pfam" id="PF23572"/>
    </source>
</evidence>